<reference evidence="1" key="2">
    <citation type="journal article" date="2015" name="Fish Shellfish Immunol.">
        <title>Early steps in the European eel (Anguilla anguilla)-Vibrio vulnificus interaction in the gills: Role of the RtxA13 toxin.</title>
        <authorList>
            <person name="Callol A."/>
            <person name="Pajuelo D."/>
            <person name="Ebbesson L."/>
            <person name="Teles M."/>
            <person name="MacKenzie S."/>
            <person name="Amaro C."/>
        </authorList>
    </citation>
    <scope>NUCLEOTIDE SEQUENCE</scope>
</reference>
<protein>
    <submittedName>
        <fullName evidence="1">Uncharacterized protein</fullName>
    </submittedName>
</protein>
<sequence length="146" mass="16453">MLLAGGSTHKHNRLLGNLPSHRIVGAVNQSPYRCHLSSSCNYMQLSPVCSRIVLAYNFVVINFSVCTVPMHYKAQRCVAKLSPEKQNEIGQETASRKIKSNTVYVWFSGNKMRTSFTSEKLFSSCAVVIYLQYKIRLPSEKALVSY</sequence>
<name>A0A0E9W9E0_ANGAN</name>
<organism evidence="1">
    <name type="scientific">Anguilla anguilla</name>
    <name type="common">European freshwater eel</name>
    <name type="synonym">Muraena anguilla</name>
    <dbReference type="NCBI Taxonomy" id="7936"/>
    <lineage>
        <taxon>Eukaryota</taxon>
        <taxon>Metazoa</taxon>
        <taxon>Chordata</taxon>
        <taxon>Craniata</taxon>
        <taxon>Vertebrata</taxon>
        <taxon>Euteleostomi</taxon>
        <taxon>Actinopterygii</taxon>
        <taxon>Neopterygii</taxon>
        <taxon>Teleostei</taxon>
        <taxon>Anguilliformes</taxon>
        <taxon>Anguillidae</taxon>
        <taxon>Anguilla</taxon>
    </lineage>
</organism>
<proteinExistence type="predicted"/>
<dbReference type="EMBL" id="GBXM01021620">
    <property type="protein sequence ID" value="JAH86957.1"/>
    <property type="molecule type" value="Transcribed_RNA"/>
</dbReference>
<reference evidence="1" key="1">
    <citation type="submission" date="2014-11" db="EMBL/GenBank/DDBJ databases">
        <authorList>
            <person name="Amaro Gonzalez C."/>
        </authorList>
    </citation>
    <scope>NUCLEOTIDE SEQUENCE</scope>
</reference>
<evidence type="ECO:0000313" key="1">
    <source>
        <dbReference type="EMBL" id="JAH86957.1"/>
    </source>
</evidence>
<accession>A0A0E9W9E0</accession>
<dbReference type="AlphaFoldDB" id="A0A0E9W9E0"/>